<dbReference type="SUPFAM" id="SSF56601">
    <property type="entry name" value="beta-lactamase/transpeptidase-like"/>
    <property type="match status" value="1"/>
</dbReference>
<organism evidence="2 3">
    <name type="scientific">Paractinoplanes globisporus</name>
    <dbReference type="NCBI Taxonomy" id="113565"/>
    <lineage>
        <taxon>Bacteria</taxon>
        <taxon>Bacillati</taxon>
        <taxon>Actinomycetota</taxon>
        <taxon>Actinomycetes</taxon>
        <taxon>Micromonosporales</taxon>
        <taxon>Micromonosporaceae</taxon>
        <taxon>Paractinoplanes</taxon>
    </lineage>
</organism>
<dbReference type="InterPro" id="IPR050789">
    <property type="entry name" value="Diverse_Enzym_Activities"/>
</dbReference>
<dbReference type="InterPro" id="IPR012338">
    <property type="entry name" value="Beta-lactam/transpept-like"/>
</dbReference>
<feature type="domain" description="Beta-lactamase-related" evidence="1">
    <location>
        <begin position="22"/>
        <end position="326"/>
    </location>
</feature>
<accession>A0ABW6W973</accession>
<dbReference type="Gene3D" id="3.40.710.10">
    <property type="entry name" value="DD-peptidase/beta-lactamase superfamily"/>
    <property type="match status" value="1"/>
</dbReference>
<dbReference type="GO" id="GO:0016787">
    <property type="term" value="F:hydrolase activity"/>
    <property type="evidence" value="ECO:0007669"/>
    <property type="project" value="UniProtKB-KW"/>
</dbReference>
<evidence type="ECO:0000259" key="1">
    <source>
        <dbReference type="Pfam" id="PF00144"/>
    </source>
</evidence>
<dbReference type="Proteomes" id="UP001602245">
    <property type="component" value="Unassembled WGS sequence"/>
</dbReference>
<dbReference type="EMBL" id="JBIAZU010000001">
    <property type="protein sequence ID" value="MFF5288497.1"/>
    <property type="molecule type" value="Genomic_DNA"/>
</dbReference>
<protein>
    <submittedName>
        <fullName evidence="2">Serine hydrolase domain-containing protein</fullName>
        <ecNumber evidence="2">3.-.-.-</ecNumber>
    </submittedName>
</protein>
<gene>
    <name evidence="2" type="ORF">ACFY35_03610</name>
</gene>
<evidence type="ECO:0000313" key="3">
    <source>
        <dbReference type="Proteomes" id="UP001602245"/>
    </source>
</evidence>
<sequence length="456" mass="48270">MNANGNDNDLATFVTATSPEFGIPGVAVGVWANGQEAYACHGVTSVDNPLPVTADTLFELGSITKTYTATALMCLVAEGRVELDAPVRRYVPELVLADERAAAEVTVGQLLNHTSGLDWAVLVDTGDGDDALAAHAAQLAGLKLIAPPGVRASYSQAGYNLAGRVIEKVTGLTYERAVAELLLMPLGLAESFFHPGDVLTRRFAVGHNPGDDGNPAVASGWRRWRANNPGGGLMSSVADQIRWARFHLDGDASVLPNETLYGMRTSTVELRGSTLGNAFGICWFLRDVDGVRTIGHGGSAHGQFAELLIVPERNFAVVSLTNAAPGGIPFNQTVVRWALAHYLGVVDRDPEPLPHDPARAREVAGQYQSDAMILVVEADEVAMRLTVGIKPEIRAAADTEMPPDYPPAAMGLLPDDGYIITEGGLTGQRGFFARDERGAVVGLDLAGRAATRMPSA</sequence>
<comment type="caution">
    <text evidence="2">The sequence shown here is derived from an EMBL/GenBank/DDBJ whole genome shotgun (WGS) entry which is preliminary data.</text>
</comment>
<dbReference type="EC" id="3.-.-.-" evidence="2"/>
<dbReference type="PANTHER" id="PTHR43283">
    <property type="entry name" value="BETA-LACTAMASE-RELATED"/>
    <property type="match status" value="1"/>
</dbReference>
<proteinExistence type="predicted"/>
<dbReference type="Pfam" id="PF00144">
    <property type="entry name" value="Beta-lactamase"/>
    <property type="match status" value="1"/>
</dbReference>
<dbReference type="RefSeq" id="WP_020508850.1">
    <property type="nucleotide sequence ID" value="NZ_JBIAZU010000001.1"/>
</dbReference>
<name>A0ABW6W973_9ACTN</name>
<dbReference type="PANTHER" id="PTHR43283:SF3">
    <property type="entry name" value="BETA-LACTAMASE FAMILY PROTEIN (AFU_ORTHOLOGUE AFUA_5G07500)"/>
    <property type="match status" value="1"/>
</dbReference>
<evidence type="ECO:0000313" key="2">
    <source>
        <dbReference type="EMBL" id="MFF5288497.1"/>
    </source>
</evidence>
<keyword evidence="2" id="KW-0378">Hydrolase</keyword>
<keyword evidence="3" id="KW-1185">Reference proteome</keyword>
<reference evidence="2 3" key="1">
    <citation type="submission" date="2024-10" db="EMBL/GenBank/DDBJ databases">
        <title>The Natural Products Discovery Center: Release of the First 8490 Sequenced Strains for Exploring Actinobacteria Biosynthetic Diversity.</title>
        <authorList>
            <person name="Kalkreuter E."/>
            <person name="Kautsar S.A."/>
            <person name="Yang D."/>
            <person name="Bader C.D."/>
            <person name="Teijaro C.N."/>
            <person name="Fluegel L."/>
            <person name="Davis C.M."/>
            <person name="Simpson J.R."/>
            <person name="Lauterbach L."/>
            <person name="Steele A.D."/>
            <person name="Gui C."/>
            <person name="Meng S."/>
            <person name="Li G."/>
            <person name="Viehrig K."/>
            <person name="Ye F."/>
            <person name="Su P."/>
            <person name="Kiefer A.F."/>
            <person name="Nichols A."/>
            <person name="Cepeda A.J."/>
            <person name="Yan W."/>
            <person name="Fan B."/>
            <person name="Jiang Y."/>
            <person name="Adhikari A."/>
            <person name="Zheng C.-J."/>
            <person name="Schuster L."/>
            <person name="Cowan T.M."/>
            <person name="Smanski M.J."/>
            <person name="Chevrette M.G."/>
            <person name="De Carvalho L.P.S."/>
            <person name="Shen B."/>
        </authorList>
    </citation>
    <scope>NUCLEOTIDE SEQUENCE [LARGE SCALE GENOMIC DNA]</scope>
    <source>
        <strain evidence="2 3">NPDC000087</strain>
    </source>
</reference>
<dbReference type="InterPro" id="IPR001466">
    <property type="entry name" value="Beta-lactam-related"/>
</dbReference>